<comment type="function">
    <text evidence="15">Catalyzes the first step of diphthamide biosynthesis, a post-translational modification of histidine which occurs in elongation factor 2. DPH1 and DPH2 transfer a 3-amino-3-carboxypropyl (ACP) group from S-adenosyl-L-methionine (SAM) to a histidine residue, the reaction is assisted by a reduction system comprising DPH3 and a NADH-dependent reductase, predominantly CBR1.</text>
</comment>
<dbReference type="PANTHER" id="PTHR10762">
    <property type="entry name" value="DIPHTHAMIDE BIOSYNTHESIS PROTEIN"/>
    <property type="match status" value="1"/>
</dbReference>
<keyword evidence="18" id="KW-1185">Reference proteome</keyword>
<dbReference type="NCBIfam" id="TIGR00322">
    <property type="entry name" value="diphth2_R"/>
    <property type="match status" value="2"/>
</dbReference>
<evidence type="ECO:0000256" key="7">
    <source>
        <dbReference type="ARBA" id="ARBA00022691"/>
    </source>
</evidence>
<evidence type="ECO:0000256" key="10">
    <source>
        <dbReference type="ARBA" id="ARBA00023014"/>
    </source>
</evidence>
<dbReference type="FunFam" id="3.40.50.11840:FF:000001">
    <property type="entry name" value="2-(3-amino-3-carboxypropyl)histidine synthase subunit 1"/>
    <property type="match status" value="1"/>
</dbReference>
<dbReference type="GO" id="GO:0017183">
    <property type="term" value="P:protein histidyl modification to diphthamide"/>
    <property type="evidence" value="ECO:0007669"/>
    <property type="project" value="UniProtKB-UniPathway"/>
</dbReference>
<feature type="compositionally biased region" description="Polar residues" evidence="16">
    <location>
        <begin position="17"/>
        <end position="28"/>
    </location>
</feature>
<evidence type="ECO:0000256" key="8">
    <source>
        <dbReference type="ARBA" id="ARBA00022723"/>
    </source>
</evidence>
<feature type="region of interest" description="Disordered" evidence="16">
    <location>
        <begin position="577"/>
        <end position="616"/>
    </location>
</feature>
<protein>
    <recommendedName>
        <fullName evidence="5">2-(3-amino-3-carboxypropyl)histidine synthase subunit 1</fullName>
        <ecNumber evidence="4">2.5.1.108</ecNumber>
    </recommendedName>
    <alternativeName>
        <fullName evidence="12">Diphthamide biosynthesis protein 1</fullName>
    </alternativeName>
    <alternativeName>
        <fullName evidence="13">Diphtheria toxin resistance protein 1</fullName>
    </alternativeName>
    <alternativeName>
        <fullName evidence="11">S-adenosyl-L-methionine:L-histidine 3-amino-3-carboxypropyltransferase 1</fullName>
    </alternativeName>
</protein>
<gene>
    <name evidence="17" type="ORF">BMF94_5590</name>
</gene>
<dbReference type="AlphaFoldDB" id="A0A2S5B3B3"/>
<dbReference type="Gene3D" id="3.40.50.11860">
    <property type="entry name" value="Diphthamide synthesis DPH1/DPH2 domain 3"/>
    <property type="match status" value="1"/>
</dbReference>
<dbReference type="Pfam" id="PF01866">
    <property type="entry name" value="Diphthamide_syn"/>
    <property type="match status" value="2"/>
</dbReference>
<dbReference type="UniPathway" id="UPA00559"/>
<dbReference type="SFLD" id="SFLDS00032">
    <property type="entry name" value="Radical_SAM_3-amino-3-carboxyp"/>
    <property type="match status" value="1"/>
</dbReference>
<comment type="similarity">
    <text evidence="3">Belongs to the DPH1/DPH2 family. DPH1 subfamily.</text>
</comment>
<comment type="cofactor">
    <cofactor evidence="1">
        <name>[4Fe-4S] cluster</name>
        <dbReference type="ChEBI" id="CHEBI:49883"/>
    </cofactor>
</comment>
<dbReference type="Gene3D" id="3.40.50.11840">
    <property type="entry name" value="Diphthamide synthesis DPH1/DPH2 domain 1"/>
    <property type="match status" value="1"/>
</dbReference>
<keyword evidence="8" id="KW-0479">Metal-binding</keyword>
<accession>A0A2S5B3B3</accession>
<evidence type="ECO:0000256" key="12">
    <source>
        <dbReference type="ARBA" id="ARBA00032574"/>
    </source>
</evidence>
<dbReference type="InterPro" id="IPR042265">
    <property type="entry name" value="DPH1/DPH2_3"/>
</dbReference>
<name>A0A2S5B3B3_9BASI</name>
<comment type="caution">
    <text evidence="17">The sequence shown here is derived from an EMBL/GenBank/DDBJ whole genome shotgun (WGS) entry which is preliminary data.</text>
</comment>
<feature type="region of interest" description="Disordered" evidence="16">
    <location>
        <begin position="283"/>
        <end position="314"/>
    </location>
</feature>
<evidence type="ECO:0000256" key="3">
    <source>
        <dbReference type="ARBA" id="ARBA00010173"/>
    </source>
</evidence>
<feature type="region of interest" description="Disordered" evidence="16">
    <location>
        <begin position="1"/>
        <end position="29"/>
    </location>
</feature>
<keyword evidence="10" id="KW-0411">Iron-sulfur</keyword>
<dbReference type="Gene3D" id="3.40.50.11850">
    <property type="entry name" value="Diphthamide synthesis DPH1/DPH2 domain 2"/>
    <property type="match status" value="1"/>
</dbReference>
<dbReference type="GO" id="GO:0051536">
    <property type="term" value="F:iron-sulfur cluster binding"/>
    <property type="evidence" value="ECO:0007669"/>
    <property type="project" value="UniProtKB-KW"/>
</dbReference>
<evidence type="ECO:0000256" key="11">
    <source>
        <dbReference type="ARBA" id="ARBA00031690"/>
    </source>
</evidence>
<dbReference type="EC" id="2.5.1.108" evidence="4"/>
<evidence type="ECO:0000313" key="17">
    <source>
        <dbReference type="EMBL" id="POY71278.1"/>
    </source>
</evidence>
<keyword evidence="6" id="KW-0808">Transferase</keyword>
<evidence type="ECO:0000256" key="13">
    <source>
        <dbReference type="ARBA" id="ARBA00032789"/>
    </source>
</evidence>
<dbReference type="GO" id="GO:0046872">
    <property type="term" value="F:metal ion binding"/>
    <property type="evidence" value="ECO:0007669"/>
    <property type="project" value="UniProtKB-KW"/>
</dbReference>
<sequence>MAEARPRKRFVGRQPGQPASGSSSTRSHSIVAVNGQHQQATDADPLLQAAIKHLLPGNYNFEVEKSVAQVKRNGARRVALQLPEGLAMYACSLVDIIERFAGCECVIMGDVTYGACCIDDYSARALGCDMMIHYGHSCLVPVDTTTIKTLYVFVEIQVDRIHLAQTVRLNFPHCIPNAAASASSAAAAALGDTKGKGPELEIAIEADSPRTACEQQGGSATCAGCQCQSHSTGPSPPARKSKTKLAVVGTIQFVAAVQGLRADLDAEEASHVQRLAIEAAPSAEAVEAGPPTTAAGGGSGLAAAASASTPLEQEERTEFELVVPQVKPLSPGEILGCTAPRLEADVDALLYIGDGRFHLESIMIANPLVPAFRYDPYTKRLTRELYDHDEMRQVRGLAVAQAKESLVENGRKADAQDREAWAVVLGTLGRQGNLRVLKSVTRHLEAPPSRNGGSAVAATSPIASTPFIPILLSELSPAKLSLFRGISTYVQTSCPRLSIDWGYAFPKPLLSPYEASVALGVSNARGWKSMGLTDDQKRAKPFLAELENGRKDDDDYPMDFYADQSLGEWTPRFGMGVRKAGGEKGRPVPRRKRPVATAAAAPAAVDSTLPPPIPVV</sequence>
<keyword evidence="9" id="KW-0408">Iron</keyword>
<dbReference type="PANTHER" id="PTHR10762:SF1">
    <property type="entry name" value="2-(3-AMINO-3-CARBOXYPROPYL)HISTIDINE SYNTHASE SUBUNIT 1"/>
    <property type="match status" value="1"/>
</dbReference>
<organism evidence="17 18">
    <name type="scientific">Rhodotorula taiwanensis</name>
    <dbReference type="NCBI Taxonomy" id="741276"/>
    <lineage>
        <taxon>Eukaryota</taxon>
        <taxon>Fungi</taxon>
        <taxon>Dikarya</taxon>
        <taxon>Basidiomycota</taxon>
        <taxon>Pucciniomycotina</taxon>
        <taxon>Microbotryomycetes</taxon>
        <taxon>Sporidiobolales</taxon>
        <taxon>Sporidiobolaceae</taxon>
        <taxon>Rhodotorula</taxon>
    </lineage>
</organism>
<dbReference type="EMBL" id="PJQD01000085">
    <property type="protein sequence ID" value="POY71278.1"/>
    <property type="molecule type" value="Genomic_DNA"/>
</dbReference>
<evidence type="ECO:0000256" key="4">
    <source>
        <dbReference type="ARBA" id="ARBA00012221"/>
    </source>
</evidence>
<dbReference type="STRING" id="741276.A0A2S5B3B3"/>
<evidence type="ECO:0000256" key="9">
    <source>
        <dbReference type="ARBA" id="ARBA00023004"/>
    </source>
</evidence>
<dbReference type="GO" id="GO:0090560">
    <property type="term" value="F:2-(3-amino-3-carboxypropyl)histidine synthase activity"/>
    <property type="evidence" value="ECO:0007669"/>
    <property type="project" value="UniProtKB-EC"/>
</dbReference>
<evidence type="ECO:0000256" key="14">
    <source>
        <dbReference type="ARBA" id="ARBA00048403"/>
    </source>
</evidence>
<dbReference type="OrthoDB" id="1649088at2759"/>
<dbReference type="InterPro" id="IPR042264">
    <property type="entry name" value="DPH1/DPH2_2"/>
</dbReference>
<comment type="catalytic activity">
    <reaction evidence="14">
        <text>L-histidyl-[translation elongation factor 2] + S-adenosyl-L-methionine = 2-[(3S)-amino-3-carboxypropyl]-L-histidyl-[translation elongation factor 2] + S-methyl-5'-thioadenosine + H(+)</text>
        <dbReference type="Rhea" id="RHEA:36783"/>
        <dbReference type="Rhea" id="RHEA-COMP:9748"/>
        <dbReference type="Rhea" id="RHEA-COMP:9749"/>
        <dbReference type="ChEBI" id="CHEBI:15378"/>
        <dbReference type="ChEBI" id="CHEBI:17509"/>
        <dbReference type="ChEBI" id="CHEBI:29979"/>
        <dbReference type="ChEBI" id="CHEBI:59789"/>
        <dbReference type="ChEBI" id="CHEBI:73995"/>
        <dbReference type="EC" id="2.5.1.108"/>
    </reaction>
</comment>
<proteinExistence type="inferred from homology"/>
<keyword evidence="7" id="KW-0949">S-adenosyl-L-methionine</keyword>
<evidence type="ECO:0000256" key="16">
    <source>
        <dbReference type="SAM" id="MobiDB-lite"/>
    </source>
</evidence>
<dbReference type="InterPro" id="IPR042263">
    <property type="entry name" value="DPH1/DPH2_1"/>
</dbReference>
<evidence type="ECO:0000256" key="2">
    <source>
        <dbReference type="ARBA" id="ARBA00005156"/>
    </source>
</evidence>
<evidence type="ECO:0000256" key="15">
    <source>
        <dbReference type="ARBA" id="ARBA00060338"/>
    </source>
</evidence>
<evidence type="ECO:0000256" key="1">
    <source>
        <dbReference type="ARBA" id="ARBA00001966"/>
    </source>
</evidence>
<feature type="compositionally biased region" description="Basic residues" evidence="16">
    <location>
        <begin position="1"/>
        <end position="11"/>
    </location>
</feature>
<dbReference type="Proteomes" id="UP000237144">
    <property type="component" value="Unassembled WGS sequence"/>
</dbReference>
<evidence type="ECO:0000256" key="6">
    <source>
        <dbReference type="ARBA" id="ARBA00022679"/>
    </source>
</evidence>
<evidence type="ECO:0000313" key="18">
    <source>
        <dbReference type="Proteomes" id="UP000237144"/>
    </source>
</evidence>
<feature type="compositionally biased region" description="Low complexity" evidence="16">
    <location>
        <begin position="595"/>
        <end position="605"/>
    </location>
</feature>
<reference evidence="17 18" key="1">
    <citation type="journal article" date="2018" name="Front. Microbiol.">
        <title>Prospects for Fungal Bioremediation of Acidic Radioactive Waste Sites: Characterization and Genome Sequence of Rhodotorula taiwanensis MD1149.</title>
        <authorList>
            <person name="Tkavc R."/>
            <person name="Matrosova V.Y."/>
            <person name="Grichenko O.E."/>
            <person name="Gostincar C."/>
            <person name="Volpe R.P."/>
            <person name="Klimenkova P."/>
            <person name="Gaidamakova E.K."/>
            <person name="Zhou C.E."/>
            <person name="Stewart B.J."/>
            <person name="Lyman M.G."/>
            <person name="Malfatti S.A."/>
            <person name="Rubinfeld B."/>
            <person name="Courtot M."/>
            <person name="Singh J."/>
            <person name="Dalgard C.L."/>
            <person name="Hamilton T."/>
            <person name="Frey K.G."/>
            <person name="Gunde-Cimerman N."/>
            <person name="Dugan L."/>
            <person name="Daly M.J."/>
        </authorList>
    </citation>
    <scope>NUCLEOTIDE SEQUENCE [LARGE SCALE GENOMIC DNA]</scope>
    <source>
        <strain evidence="17 18">MD1149</strain>
    </source>
</reference>
<dbReference type="InterPro" id="IPR016435">
    <property type="entry name" value="DPH1/DPH2"/>
</dbReference>
<feature type="compositionally biased region" description="Low complexity" evidence="16">
    <location>
        <begin position="283"/>
        <end position="294"/>
    </location>
</feature>
<feature type="compositionally biased region" description="Low complexity" evidence="16">
    <location>
        <begin position="301"/>
        <end position="311"/>
    </location>
</feature>
<comment type="pathway">
    <text evidence="2">Protein modification; peptidyl-diphthamide biosynthesis.</text>
</comment>
<evidence type="ECO:0000256" key="5">
    <source>
        <dbReference type="ARBA" id="ARBA00021915"/>
    </source>
</evidence>